<reference evidence="2 3" key="1">
    <citation type="submission" date="2015-02" db="EMBL/GenBank/DDBJ databases">
        <title>Draft Genome Sequences of Two Closely-Related Aflatoxigenic Aspergillus Species Obtained from the Cote d'Ivoire.</title>
        <authorList>
            <person name="Moore G.G."/>
            <person name="Beltz S.B."/>
            <person name="Mack B.M."/>
        </authorList>
    </citation>
    <scope>NUCLEOTIDE SEQUENCE [LARGE SCALE GENOMIC DNA]</scope>
    <source>
        <strain evidence="2 3">SRRC1468</strain>
    </source>
</reference>
<comment type="caution">
    <text evidence="2">The sequence shown here is derived from an EMBL/GenBank/DDBJ whole genome shotgun (WGS) entry which is preliminary data.</text>
</comment>
<protein>
    <recommendedName>
        <fullName evidence="1">Aminoglycoside phosphotransferase domain-containing protein</fullName>
    </recommendedName>
</protein>
<organism evidence="2 3">
    <name type="scientific">Aspergillus rambellii</name>
    <dbReference type="NCBI Taxonomy" id="308745"/>
    <lineage>
        <taxon>Eukaryota</taxon>
        <taxon>Fungi</taxon>
        <taxon>Dikarya</taxon>
        <taxon>Ascomycota</taxon>
        <taxon>Pezizomycotina</taxon>
        <taxon>Eurotiomycetes</taxon>
        <taxon>Eurotiomycetidae</taxon>
        <taxon>Eurotiales</taxon>
        <taxon>Aspergillaceae</taxon>
        <taxon>Aspergillus</taxon>
        <taxon>Aspergillus subgen. Nidulantes</taxon>
    </lineage>
</organism>
<dbReference type="InterPro" id="IPR011009">
    <property type="entry name" value="Kinase-like_dom_sf"/>
</dbReference>
<dbReference type="Pfam" id="PF01636">
    <property type="entry name" value="APH"/>
    <property type="match status" value="1"/>
</dbReference>
<name>A0A0F8USG6_9EURO</name>
<dbReference type="PANTHER" id="PTHR21310:SF15">
    <property type="entry name" value="AMINOGLYCOSIDE PHOSPHOTRANSFERASE DOMAIN-CONTAINING PROTEIN"/>
    <property type="match status" value="1"/>
</dbReference>
<dbReference type="Proteomes" id="UP000034291">
    <property type="component" value="Unassembled WGS sequence"/>
</dbReference>
<proteinExistence type="predicted"/>
<evidence type="ECO:0000313" key="3">
    <source>
        <dbReference type="Proteomes" id="UP000034291"/>
    </source>
</evidence>
<dbReference type="STRING" id="308745.A0A0F8USG6"/>
<dbReference type="InterPro" id="IPR051678">
    <property type="entry name" value="AGP_Transferase"/>
</dbReference>
<evidence type="ECO:0000259" key="1">
    <source>
        <dbReference type="Pfam" id="PF01636"/>
    </source>
</evidence>
<dbReference type="Gene3D" id="3.90.1200.10">
    <property type="match status" value="1"/>
</dbReference>
<dbReference type="EMBL" id="JZBS01003742">
    <property type="protein sequence ID" value="KKK13781.1"/>
    <property type="molecule type" value="Genomic_DNA"/>
</dbReference>
<dbReference type="AlphaFoldDB" id="A0A0F8USG6"/>
<dbReference type="OrthoDB" id="428260at2759"/>
<keyword evidence="3" id="KW-1185">Reference proteome</keyword>
<evidence type="ECO:0000313" key="2">
    <source>
        <dbReference type="EMBL" id="KKK13781.1"/>
    </source>
</evidence>
<dbReference type="SUPFAM" id="SSF56112">
    <property type="entry name" value="Protein kinase-like (PK-like)"/>
    <property type="match status" value="1"/>
</dbReference>
<accession>A0A0F8USG6</accession>
<dbReference type="PANTHER" id="PTHR21310">
    <property type="entry name" value="AMINOGLYCOSIDE PHOSPHOTRANSFERASE-RELATED-RELATED"/>
    <property type="match status" value="1"/>
</dbReference>
<feature type="domain" description="Aminoglycoside phosphotransferase" evidence="1">
    <location>
        <begin position="69"/>
        <end position="303"/>
    </location>
</feature>
<sequence>MAAPDSYLPPSLPEEKILQLIRTLDLPTPKKIEPLQVTAAFHSIYLIHFTSHDASSIPARAEPDGTVILVLRVSGRQIPEIKTKNEVGVMTWIHENTKIPVPRVIRYSASEDNPIGYEFTLLEKARGVSVDKVYPSLTMETKLKLIHQLTDYLVELHSHSWPSPYVGGLALQNGKVIAGPPIEENFWQTPDLAKYWSGTQETLESLNPTNGEGYQGFVAYNIACLQRYIHAIQVHPALISFRDMIPRINAFVSALDSPEYAEELNRVTYVLAHKDMHFANIVCDLDDPEWPITAVLDWEFSGVVAAPRWNPPRAFLWNGRHEPEDKEERNNLEERFENICLEKGGGRMLEQMKLNPLQDSMQTAVNYIRAIVEVCPRGQAADKVTGWRQVAEDAMSAFVSDGDLV</sequence>
<gene>
    <name evidence="2" type="ORF">ARAM_003588</name>
</gene>
<dbReference type="InterPro" id="IPR002575">
    <property type="entry name" value="Aminoglycoside_PTrfase"/>
</dbReference>